<dbReference type="PANTHER" id="PTHR37461:SF1">
    <property type="entry name" value="ANTI-SIGMA-K FACTOR RSKA"/>
    <property type="match status" value="1"/>
</dbReference>
<dbReference type="RefSeq" id="WP_145631612.1">
    <property type="nucleotide sequence ID" value="NZ_VIWP01000001.1"/>
</dbReference>
<dbReference type="InterPro" id="IPR018764">
    <property type="entry name" value="RskA_C"/>
</dbReference>
<sequence length="238" mass="25125">MSASEQSHGGGARDEVLAGEYVLGVLPAEARRRVEDRMATDRAFARIVQRWESDLSSMNEEYEPVTPPARVFADIQTRLFGAEQAPAPGLWNSAAFWRWISTATSAMAVLAILFGSGLFNLNRIAATPPLVAKLSGPNAQVDLLASYDQQSGRLQVVPVAAGPARNKSLELWVVPASGNPLSLGIMPSDFDGDMVIPADLRSRIGEGATLAVTLEPFGGSPSGLPTGPIVASGATQKL</sequence>
<dbReference type="EMBL" id="VIWP01000001">
    <property type="protein sequence ID" value="TWF58466.1"/>
    <property type="molecule type" value="Genomic_DNA"/>
</dbReference>
<gene>
    <name evidence="3" type="ORF">FHW37_101270</name>
</gene>
<evidence type="ECO:0000313" key="3">
    <source>
        <dbReference type="EMBL" id="TWF58466.1"/>
    </source>
</evidence>
<reference evidence="3 4" key="1">
    <citation type="submission" date="2019-06" db="EMBL/GenBank/DDBJ databases">
        <title>Sorghum-associated microbial communities from plants grown in Nebraska, USA.</title>
        <authorList>
            <person name="Schachtman D."/>
        </authorList>
    </citation>
    <scope>NUCLEOTIDE SEQUENCE [LARGE SCALE GENOMIC DNA]</scope>
    <source>
        <strain evidence="3 4">1225</strain>
    </source>
</reference>
<dbReference type="GO" id="GO:0006417">
    <property type="term" value="P:regulation of translation"/>
    <property type="evidence" value="ECO:0007669"/>
    <property type="project" value="TreeGrafter"/>
</dbReference>
<evidence type="ECO:0000256" key="1">
    <source>
        <dbReference type="SAM" id="Phobius"/>
    </source>
</evidence>
<feature type="domain" description="Anti-sigma K factor RskA C-terminal" evidence="2">
    <location>
        <begin position="105"/>
        <end position="229"/>
    </location>
</feature>
<dbReference type="GO" id="GO:0005886">
    <property type="term" value="C:plasma membrane"/>
    <property type="evidence" value="ECO:0007669"/>
    <property type="project" value="InterPro"/>
</dbReference>
<accession>A0A561R795</accession>
<dbReference type="InterPro" id="IPR051474">
    <property type="entry name" value="Anti-sigma-K/W_factor"/>
</dbReference>
<dbReference type="AlphaFoldDB" id="A0A561R795"/>
<dbReference type="Pfam" id="PF10099">
    <property type="entry name" value="RskA_C"/>
    <property type="match status" value="1"/>
</dbReference>
<keyword evidence="1" id="KW-0812">Transmembrane</keyword>
<organism evidence="3 4">
    <name type="scientific">Neorhizobium alkalisoli</name>
    <dbReference type="NCBI Taxonomy" id="528178"/>
    <lineage>
        <taxon>Bacteria</taxon>
        <taxon>Pseudomonadati</taxon>
        <taxon>Pseudomonadota</taxon>
        <taxon>Alphaproteobacteria</taxon>
        <taxon>Hyphomicrobiales</taxon>
        <taxon>Rhizobiaceae</taxon>
        <taxon>Rhizobium/Agrobacterium group</taxon>
        <taxon>Neorhizobium</taxon>
    </lineage>
</organism>
<evidence type="ECO:0000259" key="2">
    <source>
        <dbReference type="Pfam" id="PF10099"/>
    </source>
</evidence>
<proteinExistence type="predicted"/>
<name>A0A561R795_9HYPH</name>
<dbReference type="GO" id="GO:0016989">
    <property type="term" value="F:sigma factor antagonist activity"/>
    <property type="evidence" value="ECO:0007669"/>
    <property type="project" value="TreeGrafter"/>
</dbReference>
<evidence type="ECO:0000313" key="4">
    <source>
        <dbReference type="Proteomes" id="UP000320653"/>
    </source>
</evidence>
<keyword evidence="1" id="KW-0472">Membrane</keyword>
<comment type="caution">
    <text evidence="3">The sequence shown here is derived from an EMBL/GenBank/DDBJ whole genome shotgun (WGS) entry which is preliminary data.</text>
</comment>
<dbReference type="PANTHER" id="PTHR37461">
    <property type="entry name" value="ANTI-SIGMA-K FACTOR RSKA"/>
    <property type="match status" value="1"/>
</dbReference>
<protein>
    <submittedName>
        <fullName evidence="3">Anti-sigma-K factor RskA</fullName>
    </submittedName>
</protein>
<keyword evidence="4" id="KW-1185">Reference proteome</keyword>
<keyword evidence="1" id="KW-1133">Transmembrane helix</keyword>
<dbReference type="Proteomes" id="UP000320653">
    <property type="component" value="Unassembled WGS sequence"/>
</dbReference>
<feature type="transmembrane region" description="Helical" evidence="1">
    <location>
        <begin position="96"/>
        <end position="119"/>
    </location>
</feature>
<dbReference type="OrthoDB" id="9816387at2"/>